<keyword evidence="2" id="KW-0479">Metal-binding</keyword>
<evidence type="ECO:0008006" key="6">
    <source>
        <dbReference type="Google" id="ProtNLM"/>
    </source>
</evidence>
<accession>A0ABQ1LII8</accession>
<dbReference type="RefSeq" id="WP_188438410.1">
    <property type="nucleotide sequence ID" value="NZ_BMFD01000001.1"/>
</dbReference>
<keyword evidence="3" id="KW-0732">Signal</keyword>
<sequence>MKTRKPVLLSALSILFLCIAQFSATAQTTMEEFMMKWENSKQFTLAVVDKMPDELQNYKPHETAMSFSEQVSHLSSTIAGIGKRFLAGEDPSFDLAAKPANKEALKAYVTACYDYGAATFSNLSEAQLAEKVEIFGNDASRRQILRLLDDHCTHHRGAAISYIRANGIEPPRFNGM</sequence>
<feature type="chain" id="PRO_5045358586" description="DinB family protein" evidence="3">
    <location>
        <begin position="27"/>
        <end position="176"/>
    </location>
</feature>
<evidence type="ECO:0000256" key="2">
    <source>
        <dbReference type="ARBA" id="ARBA00022723"/>
    </source>
</evidence>
<protein>
    <recommendedName>
        <fullName evidence="6">DinB family protein</fullName>
    </recommendedName>
</protein>
<comment type="caution">
    <text evidence="4">The sequence shown here is derived from an EMBL/GenBank/DDBJ whole genome shotgun (WGS) entry which is preliminary data.</text>
</comment>
<dbReference type="InterPro" id="IPR007837">
    <property type="entry name" value="DinB"/>
</dbReference>
<dbReference type="Proteomes" id="UP000635885">
    <property type="component" value="Unassembled WGS sequence"/>
</dbReference>
<comment type="similarity">
    <text evidence="1">Belongs to the DinB family.</text>
</comment>
<evidence type="ECO:0000313" key="5">
    <source>
        <dbReference type="Proteomes" id="UP000635885"/>
    </source>
</evidence>
<dbReference type="SUPFAM" id="SSF109854">
    <property type="entry name" value="DinB/YfiT-like putative metalloenzymes"/>
    <property type="match status" value="1"/>
</dbReference>
<proteinExistence type="inferred from homology"/>
<dbReference type="Gene3D" id="1.20.120.450">
    <property type="entry name" value="dinb family like domain"/>
    <property type="match status" value="1"/>
</dbReference>
<gene>
    <name evidence="4" type="ORF">GCM10010993_00480</name>
</gene>
<dbReference type="EMBL" id="BMFD01000001">
    <property type="protein sequence ID" value="GGC25305.1"/>
    <property type="molecule type" value="Genomic_DNA"/>
</dbReference>
<organism evidence="4 5">
    <name type="scientific">Belliella aquatica</name>
    <dbReference type="NCBI Taxonomy" id="1323734"/>
    <lineage>
        <taxon>Bacteria</taxon>
        <taxon>Pseudomonadati</taxon>
        <taxon>Bacteroidota</taxon>
        <taxon>Cytophagia</taxon>
        <taxon>Cytophagales</taxon>
        <taxon>Cyclobacteriaceae</taxon>
        <taxon>Belliella</taxon>
    </lineage>
</organism>
<keyword evidence="5" id="KW-1185">Reference proteome</keyword>
<reference evidence="5" key="1">
    <citation type="journal article" date="2019" name="Int. J. Syst. Evol. Microbiol.">
        <title>The Global Catalogue of Microorganisms (GCM) 10K type strain sequencing project: providing services to taxonomists for standard genome sequencing and annotation.</title>
        <authorList>
            <consortium name="The Broad Institute Genomics Platform"/>
            <consortium name="The Broad Institute Genome Sequencing Center for Infectious Disease"/>
            <person name="Wu L."/>
            <person name="Ma J."/>
        </authorList>
    </citation>
    <scope>NUCLEOTIDE SEQUENCE [LARGE SCALE GENOMIC DNA]</scope>
    <source>
        <strain evidence="5">CGMCC 1.12479</strain>
    </source>
</reference>
<evidence type="ECO:0000256" key="3">
    <source>
        <dbReference type="SAM" id="SignalP"/>
    </source>
</evidence>
<dbReference type="InterPro" id="IPR034660">
    <property type="entry name" value="DinB/YfiT-like"/>
</dbReference>
<dbReference type="Pfam" id="PF05163">
    <property type="entry name" value="DinB"/>
    <property type="match status" value="1"/>
</dbReference>
<name>A0ABQ1LII8_9BACT</name>
<evidence type="ECO:0000313" key="4">
    <source>
        <dbReference type="EMBL" id="GGC25305.1"/>
    </source>
</evidence>
<evidence type="ECO:0000256" key="1">
    <source>
        <dbReference type="ARBA" id="ARBA00008635"/>
    </source>
</evidence>
<feature type="signal peptide" evidence="3">
    <location>
        <begin position="1"/>
        <end position="26"/>
    </location>
</feature>